<keyword evidence="4" id="KW-1185">Reference proteome</keyword>
<evidence type="ECO:0000313" key="4">
    <source>
        <dbReference type="Proteomes" id="UP001499915"/>
    </source>
</evidence>
<evidence type="ECO:0000259" key="2">
    <source>
        <dbReference type="Pfam" id="PF09851"/>
    </source>
</evidence>
<keyword evidence="1" id="KW-0812">Transmembrane</keyword>
<keyword evidence="1" id="KW-0472">Membrane</keyword>
<organism evidence="3 4">
    <name type="scientific">Marinobacterium maritimum</name>
    <dbReference type="NCBI Taxonomy" id="500162"/>
    <lineage>
        <taxon>Bacteria</taxon>
        <taxon>Pseudomonadati</taxon>
        <taxon>Pseudomonadota</taxon>
        <taxon>Gammaproteobacteria</taxon>
        <taxon>Oceanospirillales</taxon>
        <taxon>Oceanospirillaceae</taxon>
        <taxon>Marinobacterium</taxon>
    </lineage>
</organism>
<gene>
    <name evidence="3" type="ORF">GCM10009104_17470</name>
</gene>
<dbReference type="Proteomes" id="UP001499915">
    <property type="component" value="Unassembled WGS sequence"/>
</dbReference>
<evidence type="ECO:0000313" key="3">
    <source>
        <dbReference type="EMBL" id="GAA0691166.1"/>
    </source>
</evidence>
<dbReference type="EMBL" id="BAAAET010000002">
    <property type="protein sequence ID" value="GAA0691166.1"/>
    <property type="molecule type" value="Genomic_DNA"/>
</dbReference>
<evidence type="ECO:0000256" key="1">
    <source>
        <dbReference type="SAM" id="Phobius"/>
    </source>
</evidence>
<protein>
    <recommendedName>
        <fullName evidence="2">SHOCT domain-containing protein</fullName>
    </recommendedName>
</protein>
<dbReference type="RefSeq" id="WP_343804954.1">
    <property type="nucleotide sequence ID" value="NZ_BAAAET010000002.1"/>
</dbReference>
<dbReference type="Pfam" id="PF09851">
    <property type="entry name" value="SHOCT"/>
    <property type="match status" value="1"/>
</dbReference>
<accession>A0ABP3TCP5</accession>
<keyword evidence="1" id="KW-1133">Transmembrane helix</keyword>
<comment type="caution">
    <text evidence="3">The sequence shown here is derived from an EMBL/GenBank/DDBJ whole genome shotgun (WGS) entry which is preliminary data.</text>
</comment>
<feature type="domain" description="SHOCT" evidence="2">
    <location>
        <begin position="51"/>
        <end position="78"/>
    </location>
</feature>
<proteinExistence type="predicted"/>
<reference evidence="4" key="1">
    <citation type="journal article" date="2019" name="Int. J. Syst. Evol. Microbiol.">
        <title>The Global Catalogue of Microorganisms (GCM) 10K type strain sequencing project: providing services to taxonomists for standard genome sequencing and annotation.</title>
        <authorList>
            <consortium name="The Broad Institute Genomics Platform"/>
            <consortium name="The Broad Institute Genome Sequencing Center for Infectious Disease"/>
            <person name="Wu L."/>
            <person name="Ma J."/>
        </authorList>
    </citation>
    <scope>NUCLEOTIDE SEQUENCE [LARGE SCALE GENOMIC DNA]</scope>
    <source>
        <strain evidence="4">JCM 15134</strain>
    </source>
</reference>
<feature type="transmembrane region" description="Helical" evidence="1">
    <location>
        <begin position="12"/>
        <end position="35"/>
    </location>
</feature>
<sequence length="80" mass="9463">MWGDYQVHGWGWMLFGGVHMILFWLLMVLLIVALVKWLKGPSNTEERGSQDALDILDQRLARGEIDMETYRKMKQELLQR</sequence>
<dbReference type="InterPro" id="IPR018649">
    <property type="entry name" value="SHOCT"/>
</dbReference>
<name>A0ABP3TCP5_9GAMM</name>